<dbReference type="OrthoDB" id="9989938at2759"/>
<reference evidence="4" key="1">
    <citation type="submission" date="2015-02" db="EMBL/GenBank/DDBJ databases">
        <title>Genome sequencing for Strongylocentrotus purpuratus.</title>
        <authorList>
            <person name="Murali S."/>
            <person name="Liu Y."/>
            <person name="Vee V."/>
            <person name="English A."/>
            <person name="Wang M."/>
            <person name="Skinner E."/>
            <person name="Han Y."/>
            <person name="Muzny D.M."/>
            <person name="Worley K.C."/>
            <person name="Gibbs R.A."/>
        </authorList>
    </citation>
    <scope>NUCLEOTIDE SEQUENCE</scope>
</reference>
<feature type="coiled-coil region" evidence="1">
    <location>
        <begin position="92"/>
        <end position="119"/>
    </location>
</feature>
<organism evidence="3 4">
    <name type="scientific">Strongylocentrotus purpuratus</name>
    <name type="common">Purple sea urchin</name>
    <dbReference type="NCBI Taxonomy" id="7668"/>
    <lineage>
        <taxon>Eukaryota</taxon>
        <taxon>Metazoa</taxon>
        <taxon>Echinodermata</taxon>
        <taxon>Eleutherozoa</taxon>
        <taxon>Echinozoa</taxon>
        <taxon>Echinoidea</taxon>
        <taxon>Euechinoidea</taxon>
        <taxon>Echinacea</taxon>
        <taxon>Camarodonta</taxon>
        <taxon>Echinidea</taxon>
        <taxon>Strongylocentrotidae</taxon>
        <taxon>Strongylocentrotus</taxon>
    </lineage>
</organism>
<feature type="domain" description="B box-type" evidence="2">
    <location>
        <begin position="50"/>
        <end position="81"/>
    </location>
</feature>
<dbReference type="InParanoid" id="A0A7M7HK10"/>
<evidence type="ECO:0000313" key="3">
    <source>
        <dbReference type="EnsemblMetazoa" id="XP_011683119"/>
    </source>
</evidence>
<evidence type="ECO:0000256" key="1">
    <source>
        <dbReference type="SAM" id="Coils"/>
    </source>
</evidence>
<name>A0A7M7HK10_STRPU</name>
<keyword evidence="1" id="KW-0175">Coiled coil</keyword>
<evidence type="ECO:0000259" key="2">
    <source>
        <dbReference type="Pfam" id="PF00643"/>
    </source>
</evidence>
<dbReference type="KEGG" id="spu:105447127"/>
<dbReference type="GeneID" id="105447127"/>
<dbReference type="EnsemblMetazoa" id="XM_011684817">
    <property type="protein sequence ID" value="XP_011683119"/>
    <property type="gene ID" value="LOC105447127"/>
</dbReference>
<dbReference type="InterPro" id="IPR011047">
    <property type="entry name" value="Quinoprotein_ADH-like_sf"/>
</dbReference>
<dbReference type="InterPro" id="IPR047153">
    <property type="entry name" value="TRIM45/56/19-like"/>
</dbReference>
<accession>A0A7M7HK10</accession>
<keyword evidence="4" id="KW-1185">Reference proteome</keyword>
<dbReference type="Proteomes" id="UP000007110">
    <property type="component" value="Unassembled WGS sequence"/>
</dbReference>
<dbReference type="Pfam" id="PF00643">
    <property type="entry name" value="zf-B_box"/>
    <property type="match status" value="1"/>
</dbReference>
<dbReference type="RefSeq" id="XP_011683119.2">
    <property type="nucleotide sequence ID" value="XM_011684817.2"/>
</dbReference>
<reference evidence="3" key="2">
    <citation type="submission" date="2021-01" db="UniProtKB">
        <authorList>
            <consortium name="EnsemblMetazoa"/>
        </authorList>
    </citation>
    <scope>IDENTIFICATION</scope>
</reference>
<dbReference type="PANTHER" id="PTHR25462:SF305">
    <property type="entry name" value="RING-TYPE DOMAIN-CONTAINING PROTEIN"/>
    <property type="match status" value="1"/>
</dbReference>
<dbReference type="AlphaFoldDB" id="A0A7M7HK10"/>
<dbReference type="GO" id="GO:0008270">
    <property type="term" value="F:zinc ion binding"/>
    <property type="evidence" value="ECO:0007669"/>
    <property type="project" value="InterPro"/>
</dbReference>
<dbReference type="SUPFAM" id="SSF50998">
    <property type="entry name" value="Quinoprotein alcohol dehydrogenase-like"/>
    <property type="match status" value="1"/>
</dbReference>
<dbReference type="CDD" id="cd19776">
    <property type="entry name" value="Bbox2_TRIM25_C-IV"/>
    <property type="match status" value="1"/>
</dbReference>
<sequence length="587" mass="65832">MVKSPHHNGIIQQIVRYRCYHLHLIMASRFPAERDGKVKLSTRKGHDMTWSCDIHGEPIKFYCKQHEIPLCHPCATKDHQKPCHLVNIGDVILELVRKLDEKRLEIEEMKQHLQNLESKIQTCSAFASNHFKAIDGTVNASFESKMESAKDKKGDEIRSINVEADEEIRLINERRQKRIKSCNEEAGQQHLTIKKCRAKVESETKAISEVVSKKIKDLKSTDQHAISIMDNIDARIKRIKQNDETLVNEGPKVLASLDDKINSIVHQDVIDCLDRIEREVQRTKFVEGEIGGEHYGRIDGFIGKWELVKSIHISSIVNVPAVCGLIRDDEICVVEVGSTPTPGAAYVTNISTEHTYKVNLGNSKASISSCAPIGSNLIVCGKWRLGYTGDSLDGRITLYNRQWKVISDITISRNNLFTHVFVDVDRVGMILAAQIKQSNVYVINPSDGKIVSTITMQGKEVWGTIQALSSGDIVVKTGYDKFSVISRSGEEKAVIQSDEWRASSVGATLCHVDKLTDTLYITYWDREHSIYAVDQVSCDGTIHARRIVSYKESRPCSLNSPCLVTSSGNLVGFDGDKLLVYKKGFVV</sequence>
<dbReference type="OMA" id="HAISIMD"/>
<dbReference type="InterPro" id="IPR000315">
    <property type="entry name" value="Znf_B-box"/>
</dbReference>
<proteinExistence type="predicted"/>
<dbReference type="Gene3D" id="3.30.160.60">
    <property type="entry name" value="Classic Zinc Finger"/>
    <property type="match status" value="1"/>
</dbReference>
<dbReference type="PANTHER" id="PTHR25462">
    <property type="entry name" value="BONUS, ISOFORM C-RELATED"/>
    <property type="match status" value="1"/>
</dbReference>
<dbReference type="SUPFAM" id="SSF57845">
    <property type="entry name" value="B-box zinc-binding domain"/>
    <property type="match status" value="1"/>
</dbReference>
<evidence type="ECO:0000313" key="4">
    <source>
        <dbReference type="Proteomes" id="UP000007110"/>
    </source>
</evidence>
<protein>
    <recommendedName>
        <fullName evidence="2">B box-type domain-containing protein</fullName>
    </recommendedName>
</protein>